<evidence type="ECO:0000313" key="1">
    <source>
        <dbReference type="EMBL" id="KAJ7533491.1"/>
    </source>
</evidence>
<protein>
    <submittedName>
        <fullName evidence="1">Uncharacterized protein</fullName>
    </submittedName>
</protein>
<dbReference type="EMBL" id="CM055104">
    <property type="protein sequence ID" value="KAJ7533491.1"/>
    <property type="molecule type" value="Genomic_DNA"/>
</dbReference>
<evidence type="ECO:0000313" key="2">
    <source>
        <dbReference type="Proteomes" id="UP001162992"/>
    </source>
</evidence>
<dbReference type="Proteomes" id="UP001162992">
    <property type="component" value="Chromosome 13"/>
</dbReference>
<keyword evidence="2" id="KW-1185">Reference proteome</keyword>
<comment type="caution">
    <text evidence="1">The sequence shown here is derived from an EMBL/GenBank/DDBJ whole genome shotgun (WGS) entry which is preliminary data.</text>
</comment>
<proteinExistence type="predicted"/>
<reference evidence="2" key="1">
    <citation type="journal article" date="2024" name="Proc. Natl. Acad. Sci. U.S.A.">
        <title>Extraordinary preservation of gene collinearity over three hundred million years revealed in homosporous lycophytes.</title>
        <authorList>
            <person name="Li C."/>
            <person name="Wickell D."/>
            <person name="Kuo L.Y."/>
            <person name="Chen X."/>
            <person name="Nie B."/>
            <person name="Liao X."/>
            <person name="Peng D."/>
            <person name="Ji J."/>
            <person name="Jenkins J."/>
            <person name="Williams M."/>
            <person name="Shu S."/>
            <person name="Plott C."/>
            <person name="Barry K."/>
            <person name="Rajasekar S."/>
            <person name="Grimwood J."/>
            <person name="Han X."/>
            <person name="Sun S."/>
            <person name="Hou Z."/>
            <person name="He W."/>
            <person name="Dai G."/>
            <person name="Sun C."/>
            <person name="Schmutz J."/>
            <person name="Leebens-Mack J.H."/>
            <person name="Li F.W."/>
            <person name="Wang L."/>
        </authorList>
    </citation>
    <scope>NUCLEOTIDE SEQUENCE [LARGE SCALE GENOMIC DNA]</scope>
    <source>
        <strain evidence="2">cv. PW_Plant_1</strain>
    </source>
</reference>
<name>A0ACC2BUR4_DIPCM</name>
<sequence>MSQKAAQPLDIVRNARNQSKNIRVPRRTSNLKRQSSLLDNREALERRGDQNIVHYSDNKSACFQAKAIERNGSDQTLSLTDRTTKILSRTASLTDRDLEELRGCIDLGFVFSDQADPEMWNTIPASELCYAISQQLKDTQIRYSPRSTLDGGFLTDSSSSTLVTGTWTISSPGDDPCEVKTRLRHWAKAVAFTVRQSF</sequence>
<gene>
    <name evidence="1" type="ORF">O6H91_13G051800</name>
</gene>
<organism evidence="1 2">
    <name type="scientific">Diphasiastrum complanatum</name>
    <name type="common">Issler's clubmoss</name>
    <name type="synonym">Lycopodium complanatum</name>
    <dbReference type="NCBI Taxonomy" id="34168"/>
    <lineage>
        <taxon>Eukaryota</taxon>
        <taxon>Viridiplantae</taxon>
        <taxon>Streptophyta</taxon>
        <taxon>Embryophyta</taxon>
        <taxon>Tracheophyta</taxon>
        <taxon>Lycopodiopsida</taxon>
        <taxon>Lycopodiales</taxon>
        <taxon>Lycopodiaceae</taxon>
        <taxon>Lycopodioideae</taxon>
        <taxon>Diphasiastrum</taxon>
    </lineage>
</organism>
<accession>A0ACC2BUR4</accession>